<keyword evidence="1 4" id="KW-0547">Nucleotide-binding</keyword>
<dbReference type="GO" id="GO:0003723">
    <property type="term" value="F:RNA binding"/>
    <property type="evidence" value="ECO:0007669"/>
    <property type="project" value="UniProtKB-UniRule"/>
</dbReference>
<gene>
    <name evidence="7" type="ORF">WR25_09832</name>
</gene>
<evidence type="ECO:0000313" key="8">
    <source>
        <dbReference type="Proteomes" id="UP000218231"/>
    </source>
</evidence>
<dbReference type="STRING" id="2018661.A0A2A2LH72"/>
<dbReference type="SUPFAM" id="SSF52540">
    <property type="entry name" value="P-loop containing nucleoside triphosphate hydrolases"/>
    <property type="match status" value="1"/>
</dbReference>
<comment type="function">
    <text evidence="4">RNA helicase.</text>
</comment>
<name>A0A2A2LH72_9BILA</name>
<feature type="domain" description="Helicase ATP-binding" evidence="6">
    <location>
        <begin position="130"/>
        <end position="206"/>
    </location>
</feature>
<keyword evidence="3 4" id="KW-0067">ATP-binding</keyword>
<comment type="catalytic activity">
    <reaction evidence="4">
        <text>ATP + H2O = ADP + phosphate + H(+)</text>
        <dbReference type="Rhea" id="RHEA:13065"/>
        <dbReference type="ChEBI" id="CHEBI:15377"/>
        <dbReference type="ChEBI" id="CHEBI:15378"/>
        <dbReference type="ChEBI" id="CHEBI:30616"/>
        <dbReference type="ChEBI" id="CHEBI:43474"/>
        <dbReference type="ChEBI" id="CHEBI:456216"/>
        <dbReference type="EC" id="3.6.4.13"/>
    </reaction>
</comment>
<dbReference type="EMBL" id="LIAE01006778">
    <property type="protein sequence ID" value="PAV85397.1"/>
    <property type="molecule type" value="Genomic_DNA"/>
</dbReference>
<dbReference type="EC" id="3.6.4.13" evidence="4"/>
<dbReference type="InterPro" id="IPR011545">
    <property type="entry name" value="DEAD/DEAH_box_helicase_dom"/>
</dbReference>
<evidence type="ECO:0000259" key="6">
    <source>
        <dbReference type="PROSITE" id="PS51192"/>
    </source>
</evidence>
<reference evidence="7 8" key="1">
    <citation type="journal article" date="2017" name="Curr. Biol.">
        <title>Genome architecture and evolution of a unichromosomal asexual nematode.</title>
        <authorList>
            <person name="Fradin H."/>
            <person name="Zegar C."/>
            <person name="Gutwein M."/>
            <person name="Lucas J."/>
            <person name="Kovtun M."/>
            <person name="Corcoran D."/>
            <person name="Baugh L.R."/>
            <person name="Kiontke K."/>
            <person name="Gunsalus K."/>
            <person name="Fitch D.H."/>
            <person name="Piano F."/>
        </authorList>
    </citation>
    <scope>NUCLEOTIDE SEQUENCE [LARGE SCALE GENOMIC DNA]</scope>
    <source>
        <strain evidence="7">PF1309</strain>
    </source>
</reference>
<accession>A0A2A2LH72</accession>
<dbReference type="GO" id="GO:0016787">
    <property type="term" value="F:hydrolase activity"/>
    <property type="evidence" value="ECO:0007669"/>
    <property type="project" value="UniProtKB-KW"/>
</dbReference>
<dbReference type="Pfam" id="PF00270">
    <property type="entry name" value="DEAD"/>
    <property type="match status" value="1"/>
</dbReference>
<dbReference type="PROSITE" id="PS51192">
    <property type="entry name" value="HELICASE_ATP_BIND_1"/>
    <property type="match status" value="1"/>
</dbReference>
<dbReference type="GO" id="GO:0003724">
    <property type="term" value="F:RNA helicase activity"/>
    <property type="evidence" value="ECO:0007669"/>
    <property type="project" value="UniProtKB-EC"/>
</dbReference>
<keyword evidence="8" id="KW-1185">Reference proteome</keyword>
<keyword evidence="4" id="KW-0694">RNA-binding</keyword>
<dbReference type="InterPro" id="IPR027417">
    <property type="entry name" value="P-loop_NTPase"/>
</dbReference>
<comment type="caution">
    <text evidence="7">The sequence shown here is derived from an EMBL/GenBank/DDBJ whole genome shotgun (WGS) entry which is preliminary data.</text>
</comment>
<feature type="compositionally biased region" description="Basic and acidic residues" evidence="5">
    <location>
        <begin position="16"/>
        <end position="31"/>
    </location>
</feature>
<organism evidence="7 8">
    <name type="scientific">Diploscapter pachys</name>
    <dbReference type="NCBI Taxonomy" id="2018661"/>
    <lineage>
        <taxon>Eukaryota</taxon>
        <taxon>Metazoa</taxon>
        <taxon>Ecdysozoa</taxon>
        <taxon>Nematoda</taxon>
        <taxon>Chromadorea</taxon>
        <taxon>Rhabditida</taxon>
        <taxon>Rhabditina</taxon>
        <taxon>Rhabditomorpha</taxon>
        <taxon>Rhabditoidea</taxon>
        <taxon>Rhabditidae</taxon>
        <taxon>Diploscapter</taxon>
    </lineage>
</organism>
<dbReference type="Proteomes" id="UP000218231">
    <property type="component" value="Unassembled WGS sequence"/>
</dbReference>
<dbReference type="OrthoDB" id="10259640at2759"/>
<sequence length="206" mass="23126">MALDVRKKVMKRKLNKMKEAQANKRKREAEKNGQNADQQKRIKKSRQEESGDDSEQESVEQQHNHKGESSGSANEHENGPLEDMLEGTEVASYLSNTSFASLKDKVNDRLLANIDKMGFTSMTEIQAKSIAPLLEGKDVLASAKTGSGKTLAFLIPAIELLYKLDWKQHYGTGIVIISPTRELSMQTYGVLTELLEGEYFIKEQIH</sequence>
<evidence type="ECO:0000256" key="3">
    <source>
        <dbReference type="ARBA" id="ARBA00022840"/>
    </source>
</evidence>
<protein>
    <recommendedName>
        <fullName evidence="4">ATP-dependent RNA helicase</fullName>
        <ecNumber evidence="4">3.6.4.13</ecNumber>
    </recommendedName>
</protein>
<proteinExistence type="inferred from homology"/>
<feature type="region of interest" description="Disordered" evidence="5">
    <location>
        <begin position="1"/>
        <end position="80"/>
    </location>
</feature>
<evidence type="ECO:0000256" key="1">
    <source>
        <dbReference type="ARBA" id="ARBA00022741"/>
    </source>
</evidence>
<dbReference type="GO" id="GO:0005524">
    <property type="term" value="F:ATP binding"/>
    <property type="evidence" value="ECO:0007669"/>
    <property type="project" value="UniProtKB-UniRule"/>
</dbReference>
<dbReference type="InterPro" id="IPR014001">
    <property type="entry name" value="Helicase_ATP-bd"/>
</dbReference>
<dbReference type="PANTHER" id="PTHR24031">
    <property type="entry name" value="RNA HELICASE"/>
    <property type="match status" value="1"/>
</dbReference>
<keyword evidence="4" id="KW-0347">Helicase</keyword>
<evidence type="ECO:0000256" key="5">
    <source>
        <dbReference type="SAM" id="MobiDB-lite"/>
    </source>
</evidence>
<dbReference type="Gene3D" id="3.40.50.300">
    <property type="entry name" value="P-loop containing nucleotide triphosphate hydrolases"/>
    <property type="match status" value="1"/>
</dbReference>
<feature type="compositionally biased region" description="Basic and acidic residues" evidence="5">
    <location>
        <begin position="60"/>
        <end position="79"/>
    </location>
</feature>
<keyword evidence="2 4" id="KW-0378">Hydrolase</keyword>
<evidence type="ECO:0000256" key="4">
    <source>
        <dbReference type="RuleBase" id="RU365068"/>
    </source>
</evidence>
<evidence type="ECO:0000313" key="7">
    <source>
        <dbReference type="EMBL" id="PAV85397.1"/>
    </source>
</evidence>
<comment type="domain">
    <text evidence="4">The Q motif is unique to and characteristic of the DEAD box family of RNA helicases and controls ATP binding and hydrolysis.</text>
</comment>
<dbReference type="AlphaFoldDB" id="A0A2A2LH72"/>
<evidence type="ECO:0000256" key="2">
    <source>
        <dbReference type="ARBA" id="ARBA00022801"/>
    </source>
</evidence>
<comment type="similarity">
    <text evidence="4">Belongs to the DEAD box helicase family.</text>
</comment>